<reference evidence="5 6" key="1">
    <citation type="submission" date="2010-05" db="EMBL/GenBank/DDBJ databases">
        <authorList>
            <person name="Qin X."/>
            <person name="Bachman B."/>
            <person name="Battles P."/>
            <person name="Bell A."/>
            <person name="Bess C."/>
            <person name="Bickham C."/>
            <person name="Chaboub L."/>
            <person name="Chen D."/>
            <person name="Coyle M."/>
            <person name="Deiros D.R."/>
            <person name="Dinh H."/>
            <person name="Forbes L."/>
            <person name="Fowler G."/>
            <person name="Francisco L."/>
            <person name="Fu Q."/>
            <person name="Gubbala S."/>
            <person name="Hale W."/>
            <person name="Han Y."/>
            <person name="Hemphill L."/>
            <person name="Highlander S.K."/>
            <person name="Hirani K."/>
            <person name="Hogues M."/>
            <person name="Jackson L."/>
            <person name="Jakkamsetti A."/>
            <person name="Javaid M."/>
            <person name="Jiang H."/>
            <person name="Korchina V."/>
            <person name="Kovar C."/>
            <person name="Lara F."/>
            <person name="Lee S."/>
            <person name="Mata R."/>
            <person name="Mathew T."/>
            <person name="Moen C."/>
            <person name="Morales K."/>
            <person name="Munidasa M."/>
            <person name="Nazareth L."/>
            <person name="Ngo R."/>
            <person name="Nguyen L."/>
            <person name="Okwuonu G."/>
            <person name="Ongeri F."/>
            <person name="Patil S."/>
            <person name="Petrosino J."/>
            <person name="Pham C."/>
            <person name="Pham P."/>
            <person name="Pu L.-L."/>
            <person name="Puazo M."/>
            <person name="Raj R."/>
            <person name="Reid J."/>
            <person name="Rouhana J."/>
            <person name="Saada N."/>
            <person name="Shang Y."/>
            <person name="Simmons D."/>
            <person name="Thornton R."/>
            <person name="Warren J."/>
            <person name="Weissenberger G."/>
            <person name="Zhang J."/>
            <person name="Zhang L."/>
            <person name="Zhou C."/>
            <person name="Zhu D."/>
            <person name="Muzny D."/>
            <person name="Worley K."/>
            <person name="Gibbs R."/>
        </authorList>
    </citation>
    <scope>NUCLEOTIDE SEQUENCE [LARGE SCALE GENOMIC DNA]</scope>
    <source>
        <strain evidence="5 6">NAP08</strain>
    </source>
</reference>
<name>D5Q2Z5_CLODI</name>
<comment type="caution">
    <text evidence="5">The sequence shown here is derived from an EMBL/GenBank/DDBJ whole genome shotgun (WGS) entry which is preliminary data.</text>
</comment>
<dbReference type="SUPFAM" id="SSF52540">
    <property type="entry name" value="P-loop containing nucleoside triphosphate hydrolases"/>
    <property type="match status" value="1"/>
</dbReference>
<dbReference type="InterPro" id="IPR003593">
    <property type="entry name" value="AAA+_ATPase"/>
</dbReference>
<dbReference type="PROSITE" id="PS00211">
    <property type="entry name" value="ABC_TRANSPORTER_1"/>
    <property type="match status" value="1"/>
</dbReference>
<protein>
    <submittedName>
        <fullName evidence="5">ABC transporter, ATP-binding protein</fullName>
    </submittedName>
</protein>
<dbReference type="SMART" id="SM00382">
    <property type="entry name" value="AAA"/>
    <property type="match status" value="1"/>
</dbReference>
<evidence type="ECO:0000256" key="2">
    <source>
        <dbReference type="ARBA" id="ARBA00022741"/>
    </source>
</evidence>
<evidence type="ECO:0000256" key="1">
    <source>
        <dbReference type="ARBA" id="ARBA00022448"/>
    </source>
</evidence>
<evidence type="ECO:0000313" key="6">
    <source>
        <dbReference type="Proteomes" id="UP000003227"/>
    </source>
</evidence>
<dbReference type="EMBL" id="ADNX01000031">
    <property type="protein sequence ID" value="EFH07868.1"/>
    <property type="molecule type" value="Genomic_DNA"/>
</dbReference>
<feature type="domain" description="ABC transporter" evidence="4">
    <location>
        <begin position="4"/>
        <end position="236"/>
    </location>
</feature>
<dbReference type="PANTHER" id="PTHR42781:SF4">
    <property type="entry name" value="SPERMIDINE_PUTRESCINE IMPORT ATP-BINDING PROTEIN POTA"/>
    <property type="match status" value="1"/>
</dbReference>
<organism evidence="5 6">
    <name type="scientific">Clostridioides difficile NAP08</name>
    <dbReference type="NCBI Taxonomy" id="525259"/>
    <lineage>
        <taxon>Bacteria</taxon>
        <taxon>Bacillati</taxon>
        <taxon>Bacillota</taxon>
        <taxon>Clostridia</taxon>
        <taxon>Peptostreptococcales</taxon>
        <taxon>Peptostreptococcaceae</taxon>
        <taxon>Clostridioides</taxon>
    </lineage>
</organism>
<dbReference type="PROSITE" id="PS50893">
    <property type="entry name" value="ABC_TRANSPORTER_2"/>
    <property type="match status" value="1"/>
</dbReference>
<dbReference type="Proteomes" id="UP000003227">
    <property type="component" value="Unassembled WGS sequence"/>
</dbReference>
<keyword evidence="3 5" id="KW-0067">ATP-binding</keyword>
<evidence type="ECO:0000313" key="5">
    <source>
        <dbReference type="EMBL" id="EFH07868.1"/>
    </source>
</evidence>
<keyword evidence="1" id="KW-0813">Transport</keyword>
<dbReference type="GO" id="GO:0016887">
    <property type="term" value="F:ATP hydrolysis activity"/>
    <property type="evidence" value="ECO:0007669"/>
    <property type="project" value="InterPro"/>
</dbReference>
<dbReference type="GO" id="GO:0005524">
    <property type="term" value="F:ATP binding"/>
    <property type="evidence" value="ECO:0007669"/>
    <property type="project" value="UniProtKB-KW"/>
</dbReference>
<proteinExistence type="predicted"/>
<dbReference type="Gene3D" id="3.40.50.300">
    <property type="entry name" value="P-loop containing nucleotide triphosphate hydrolases"/>
    <property type="match status" value="1"/>
</dbReference>
<dbReference type="HOGENOM" id="CLU_000604_1_22_9"/>
<dbReference type="Pfam" id="PF00005">
    <property type="entry name" value="ABC_tran"/>
    <property type="match status" value="1"/>
</dbReference>
<dbReference type="InterPro" id="IPR017871">
    <property type="entry name" value="ABC_transporter-like_CS"/>
</dbReference>
<dbReference type="InterPro" id="IPR050093">
    <property type="entry name" value="ABC_SmlMolc_Importer"/>
</dbReference>
<accession>D5Q2Z5</accession>
<sequence>MIKINMLKIRNLSLDLPNFKLQENSLNINNHEYFVLLGSSGSGKTLFLETLAGRYPSAKGSVSFKKNLISSLPPENRNIGFVYQNFELFPNMNVEDNISFPLKLRKIPIDEQILKVNHLSKLMQIEDIKNRYPKNLSGGEKQRVAFARALIAEPDILLLDEPMSSLDYITKKHISKILKDVYIKYKPTVIHVTHDISEAMFFAHKIGIMNNGKINHIFDLNEEIKHKGESFFYEYI</sequence>
<evidence type="ECO:0000256" key="3">
    <source>
        <dbReference type="ARBA" id="ARBA00022840"/>
    </source>
</evidence>
<keyword evidence="2" id="KW-0547">Nucleotide-binding</keyword>
<dbReference type="AlphaFoldDB" id="D5Q2Z5"/>
<dbReference type="InterPro" id="IPR003439">
    <property type="entry name" value="ABC_transporter-like_ATP-bd"/>
</dbReference>
<gene>
    <name evidence="5" type="ORF">HMPREF0220_1277</name>
</gene>
<evidence type="ECO:0000259" key="4">
    <source>
        <dbReference type="PROSITE" id="PS50893"/>
    </source>
</evidence>
<dbReference type="InterPro" id="IPR027417">
    <property type="entry name" value="P-loop_NTPase"/>
</dbReference>
<dbReference type="PANTHER" id="PTHR42781">
    <property type="entry name" value="SPERMIDINE/PUTRESCINE IMPORT ATP-BINDING PROTEIN POTA"/>
    <property type="match status" value="1"/>
</dbReference>